<gene>
    <name evidence="1" type="ORF">LOK49_LG02G03255</name>
</gene>
<name>A0ACC0IMM9_9ERIC</name>
<sequence length="246" mass="28353">MALKITSTSPRFMAKAGEGLERVPYEDWSKDLERVSLMYNKIEELPFRPPICPQLTTLLLRYNRLLGIPNSFFVHMHHLNVLDLSGTYIESLPNSISKLVNLHTLLLKDCVRLKYVPSLEKLKALKELKLKRSQIEVPQGIEELVNLRNLDLSWNNSLQTFPCWKLSRLSQLQCLRIDATRAKVSAKELLCLRQSKVLRAHLLNVQEQTSYATSQRCQSLENYRLVVGNDLEYPISTIGNEKHNVL</sequence>
<keyword evidence="2" id="KW-1185">Reference proteome</keyword>
<evidence type="ECO:0000313" key="1">
    <source>
        <dbReference type="EMBL" id="KAI8026617.1"/>
    </source>
</evidence>
<protein>
    <submittedName>
        <fullName evidence="1">Disease resistance protein</fullName>
    </submittedName>
</protein>
<organism evidence="1 2">
    <name type="scientific">Camellia lanceoleosa</name>
    <dbReference type="NCBI Taxonomy" id="1840588"/>
    <lineage>
        <taxon>Eukaryota</taxon>
        <taxon>Viridiplantae</taxon>
        <taxon>Streptophyta</taxon>
        <taxon>Embryophyta</taxon>
        <taxon>Tracheophyta</taxon>
        <taxon>Spermatophyta</taxon>
        <taxon>Magnoliopsida</taxon>
        <taxon>eudicotyledons</taxon>
        <taxon>Gunneridae</taxon>
        <taxon>Pentapetalae</taxon>
        <taxon>asterids</taxon>
        <taxon>Ericales</taxon>
        <taxon>Theaceae</taxon>
        <taxon>Camellia</taxon>
    </lineage>
</organism>
<dbReference type="Proteomes" id="UP001060215">
    <property type="component" value="Chromosome 3"/>
</dbReference>
<evidence type="ECO:0000313" key="2">
    <source>
        <dbReference type="Proteomes" id="UP001060215"/>
    </source>
</evidence>
<dbReference type="EMBL" id="CM045760">
    <property type="protein sequence ID" value="KAI8026617.1"/>
    <property type="molecule type" value="Genomic_DNA"/>
</dbReference>
<reference evidence="1 2" key="1">
    <citation type="journal article" date="2022" name="Plant J.">
        <title>Chromosome-level genome of Camellia lanceoleosa provides a valuable resource for understanding genome evolution and self-incompatibility.</title>
        <authorList>
            <person name="Gong W."/>
            <person name="Xiao S."/>
            <person name="Wang L."/>
            <person name="Liao Z."/>
            <person name="Chang Y."/>
            <person name="Mo W."/>
            <person name="Hu G."/>
            <person name="Li W."/>
            <person name="Zhao G."/>
            <person name="Zhu H."/>
            <person name="Hu X."/>
            <person name="Ji K."/>
            <person name="Xiang X."/>
            <person name="Song Q."/>
            <person name="Yuan D."/>
            <person name="Jin S."/>
            <person name="Zhang L."/>
        </authorList>
    </citation>
    <scope>NUCLEOTIDE SEQUENCE [LARGE SCALE GENOMIC DNA]</scope>
    <source>
        <strain evidence="1">SQ_2022a</strain>
    </source>
</reference>
<proteinExistence type="predicted"/>
<comment type="caution">
    <text evidence="1">The sequence shown here is derived from an EMBL/GenBank/DDBJ whole genome shotgun (WGS) entry which is preliminary data.</text>
</comment>
<accession>A0ACC0IMM9</accession>